<dbReference type="PANTHER" id="PTHR40070">
    <property type="entry name" value="UPF0478 PROTEIN YTXG"/>
    <property type="match status" value="1"/>
</dbReference>
<dbReference type="RefSeq" id="WP_026799416.1">
    <property type="nucleotide sequence ID" value="NZ_AULI01000002.1"/>
</dbReference>
<feature type="transmembrane region" description="Helical" evidence="1">
    <location>
        <begin position="6"/>
        <end position="26"/>
    </location>
</feature>
<dbReference type="InterPro" id="IPR009293">
    <property type="entry name" value="UPF0478"/>
</dbReference>
<reference evidence="2 3" key="1">
    <citation type="submission" date="2013-08" db="EMBL/GenBank/DDBJ databases">
        <authorList>
            <person name="Huang J."/>
            <person name="Wang G."/>
        </authorList>
    </citation>
    <scope>NUCLEOTIDE SEQUENCE [LARGE SCALE GENOMIC DNA]</scope>
    <source>
        <strain evidence="2 3">JSM 076056</strain>
    </source>
</reference>
<keyword evidence="3" id="KW-1185">Reference proteome</keyword>
<dbReference type="AlphaFoldDB" id="A0A0A5GIU2"/>
<dbReference type="OrthoDB" id="2437843at2"/>
<comment type="caution">
    <text evidence="2">The sequence shown here is derived from an EMBL/GenBank/DDBJ whole genome shotgun (WGS) entry which is preliminary data.</text>
</comment>
<protein>
    <submittedName>
        <fullName evidence="2">General stress protein</fullName>
    </submittedName>
</protein>
<proteinExistence type="predicted"/>
<dbReference type="Proteomes" id="UP000030528">
    <property type="component" value="Unassembled WGS sequence"/>
</dbReference>
<sequence>MDWLGIGVFIIGLAFAIGSIFLARVLNNLAEVLKGVNKTVDQLPEQLDSVMGQTSEVLTNGNQTLADVNEKLHALSPLFYIVGDVGETSRKLSSSLVDVTASMKKNTSRGRNVLDEKQLKGLYSALAFGYYLNQRRKDMKAAKDQALSSS</sequence>
<dbReference type="STRING" id="1385510.GCA_000425205_00635"/>
<accession>A0A0A5GIU2</accession>
<dbReference type="PANTHER" id="PTHR40070:SF1">
    <property type="entry name" value="UPF0478 PROTEIN YTXG"/>
    <property type="match status" value="1"/>
</dbReference>
<evidence type="ECO:0000256" key="1">
    <source>
        <dbReference type="SAM" id="Phobius"/>
    </source>
</evidence>
<dbReference type="eggNOG" id="COG4768">
    <property type="taxonomic scope" value="Bacteria"/>
</dbReference>
<evidence type="ECO:0000313" key="2">
    <source>
        <dbReference type="EMBL" id="KGX91929.1"/>
    </source>
</evidence>
<evidence type="ECO:0000313" key="3">
    <source>
        <dbReference type="Proteomes" id="UP000030528"/>
    </source>
</evidence>
<dbReference type="EMBL" id="AVPE01000008">
    <property type="protein sequence ID" value="KGX91929.1"/>
    <property type="molecule type" value="Genomic_DNA"/>
</dbReference>
<organism evidence="2 3">
    <name type="scientific">Pontibacillus halophilus JSM 076056 = DSM 19796</name>
    <dbReference type="NCBI Taxonomy" id="1385510"/>
    <lineage>
        <taxon>Bacteria</taxon>
        <taxon>Bacillati</taxon>
        <taxon>Bacillota</taxon>
        <taxon>Bacilli</taxon>
        <taxon>Bacillales</taxon>
        <taxon>Bacillaceae</taxon>
        <taxon>Pontibacillus</taxon>
    </lineage>
</organism>
<keyword evidence="1" id="KW-1133">Transmembrane helix</keyword>
<keyword evidence="1" id="KW-0812">Transmembrane</keyword>
<dbReference type="Pfam" id="PF06103">
    <property type="entry name" value="DUF948"/>
    <property type="match status" value="1"/>
</dbReference>
<keyword evidence="1" id="KW-0472">Membrane</keyword>
<name>A0A0A5GIU2_9BACI</name>
<gene>
    <name evidence="2" type="ORF">N781_02505</name>
</gene>